<keyword evidence="6" id="KW-0460">Magnesium</keyword>
<dbReference type="STRING" id="1097556.R4XC37"/>
<dbReference type="Gene3D" id="3.20.20.60">
    <property type="entry name" value="Phosphoenolpyruvate-binding domains"/>
    <property type="match status" value="1"/>
</dbReference>
<dbReference type="InterPro" id="IPR039556">
    <property type="entry name" value="ICL/PEPM"/>
</dbReference>
<dbReference type="GO" id="GO:0005759">
    <property type="term" value="C:mitochondrial matrix"/>
    <property type="evidence" value="ECO:0007669"/>
    <property type="project" value="TreeGrafter"/>
</dbReference>
<dbReference type="SUPFAM" id="SSF51621">
    <property type="entry name" value="Phosphoenolpyruvate/pyruvate domain"/>
    <property type="match status" value="1"/>
</dbReference>
<dbReference type="PIRSF" id="PIRSF001362">
    <property type="entry name" value="Isocit_lyase"/>
    <property type="match status" value="1"/>
</dbReference>
<dbReference type="EMBL" id="CAHR02000142">
    <property type="protein sequence ID" value="CCG83386.1"/>
    <property type="molecule type" value="Genomic_DNA"/>
</dbReference>
<dbReference type="InterPro" id="IPR015813">
    <property type="entry name" value="Pyrv/PenolPyrv_kinase-like_dom"/>
</dbReference>
<feature type="binding site" evidence="5">
    <location>
        <begin position="220"/>
        <end position="221"/>
    </location>
    <ligand>
        <name>substrate</name>
    </ligand>
</feature>
<evidence type="ECO:0000256" key="5">
    <source>
        <dbReference type="PIRSR" id="PIRSR001362-2"/>
    </source>
</evidence>
<dbReference type="PANTHER" id="PTHR21631">
    <property type="entry name" value="ISOCITRATE LYASE/MALATE SYNTHASE"/>
    <property type="match status" value="1"/>
</dbReference>
<dbReference type="VEuPathDB" id="FungiDB:TAPDE_003601"/>
<dbReference type="GO" id="GO:0046872">
    <property type="term" value="F:metal ion binding"/>
    <property type="evidence" value="ECO:0007669"/>
    <property type="project" value="UniProtKB-KW"/>
</dbReference>
<dbReference type="Gene3D" id="1.10.10.850">
    <property type="match status" value="1"/>
</dbReference>
<evidence type="ECO:0000313" key="8">
    <source>
        <dbReference type="Proteomes" id="UP000013776"/>
    </source>
</evidence>
<feature type="binding site" evidence="6">
    <location>
        <position position="181"/>
    </location>
    <ligand>
        <name>Mg(2+)</name>
        <dbReference type="ChEBI" id="CHEBI:18420"/>
    </ligand>
</feature>
<organism evidence="7 8">
    <name type="scientific">Taphrina deformans (strain PYCC 5710 / ATCC 11124 / CBS 356.35 / IMI 108563 / JCM 9778 / NBRC 8474)</name>
    <name type="common">Peach leaf curl fungus</name>
    <name type="synonym">Lalaria deformans</name>
    <dbReference type="NCBI Taxonomy" id="1097556"/>
    <lineage>
        <taxon>Eukaryota</taxon>
        <taxon>Fungi</taxon>
        <taxon>Dikarya</taxon>
        <taxon>Ascomycota</taxon>
        <taxon>Taphrinomycotina</taxon>
        <taxon>Taphrinomycetes</taxon>
        <taxon>Taphrinales</taxon>
        <taxon>Taphrinaceae</taxon>
        <taxon>Taphrina</taxon>
    </lineage>
</organism>
<keyword evidence="2 3" id="KW-0456">Lyase</keyword>
<feature type="binding site" evidence="5">
    <location>
        <position position="256"/>
    </location>
    <ligand>
        <name>substrate</name>
    </ligand>
</feature>
<feature type="binding site" evidence="5">
    <location>
        <position position="469"/>
    </location>
    <ligand>
        <name>substrate</name>
    </ligand>
</feature>
<proteinExistence type="inferred from homology"/>
<dbReference type="PANTHER" id="PTHR21631:SF13">
    <property type="entry name" value="MITOCHONDRIAL 2-METHYLISOCITRATE LYASE ICL2"/>
    <property type="match status" value="1"/>
</dbReference>
<dbReference type="InterPro" id="IPR040442">
    <property type="entry name" value="Pyrv_kinase-like_dom_sf"/>
</dbReference>
<name>R4XC37_TAPDE</name>
<sequence length="549" mass="60759">MNSLIRRSLKPGQLRGHRMFSSQYQSQISELEAWMKSPRFEQIYRPYEAAQVFAARNSPSVPPMTHTFANTQARKLWNLLGEHHKNGTPCHTMGAIDPIQMSQYARNLEVCYVSGWAASSTLTPTNDVGPDLADYPYETVPNCVDRITRAQILHDKKTWAEHCKTNGQSEFVDYLRPVIADADTGHGGLSTVMKQAKLFVEAGVSGIHIEDQLHGGKKCGHQGGKIIVPTGEEISRLIAARLQFDLLGTETVLIARTDSESSKLISSSIDGRDQEFILGVTGENIVPLAEHIAAAEQTRSGSAVIDAAEKTWLAENHLLTFNEAVVEAMKKQLFEQSDIDAYLQAAAGKSNFEARKIARDNYHMEVQWSADTARTREGFYHFAGGIEPAVKRAIEFAPYADLLWLETKTPDLAYAREFAQRIKAVHPNKMLVYNLSPSFNWSAQGFTEDSLRSFIWDMAKEGFVLQLVSLAGLHSAGLIAHQLSSAFKTQGMLAYTNLIQKPEKESGADMLKHQKWSGAEYVDDILGLVMAGSSGSKAMGGDSTENQFK</sequence>
<keyword evidence="8" id="KW-1185">Reference proteome</keyword>
<comment type="caution">
    <text evidence="7">The sequence shown here is derived from an EMBL/GenBank/DDBJ whole genome shotgun (WGS) entry which is preliminary data.</text>
</comment>
<dbReference type="Pfam" id="PF00463">
    <property type="entry name" value="ICL"/>
    <property type="match status" value="1"/>
</dbReference>
<dbReference type="InterPro" id="IPR018523">
    <property type="entry name" value="Isocitrate_lyase_ph_CS"/>
</dbReference>
<dbReference type="GO" id="GO:0046421">
    <property type="term" value="F:methylisocitrate lyase activity"/>
    <property type="evidence" value="ECO:0007669"/>
    <property type="project" value="TreeGrafter"/>
</dbReference>
<dbReference type="AlphaFoldDB" id="R4XC37"/>
<dbReference type="InterPro" id="IPR006254">
    <property type="entry name" value="Isocitrate_lyase"/>
</dbReference>
<comment type="cofactor">
    <cofactor evidence="6">
        <name>Mg(2+)</name>
        <dbReference type="ChEBI" id="CHEBI:18420"/>
    </cofactor>
    <text evidence="6">Can also use Mn(2+) ion.</text>
</comment>
<dbReference type="GO" id="GO:0004451">
    <property type="term" value="F:isocitrate lyase activity"/>
    <property type="evidence" value="ECO:0007669"/>
    <property type="project" value="InterPro"/>
</dbReference>
<evidence type="ECO:0000256" key="4">
    <source>
        <dbReference type="PIRSR" id="PIRSR001362-1"/>
    </source>
</evidence>
<protein>
    <recommendedName>
        <fullName evidence="3">Isocitrate lyase</fullName>
    </recommendedName>
</protein>
<feature type="binding site" evidence="5">
    <location>
        <begin position="114"/>
        <end position="116"/>
    </location>
    <ligand>
        <name>substrate</name>
    </ligand>
</feature>
<accession>R4XC37</accession>
<feature type="active site" description="Proton acceptor" evidence="4">
    <location>
        <position position="219"/>
    </location>
</feature>
<dbReference type="Proteomes" id="UP000013776">
    <property type="component" value="Unassembled WGS sequence"/>
</dbReference>
<dbReference type="OrthoDB" id="4078635at2759"/>
<evidence type="ECO:0000256" key="6">
    <source>
        <dbReference type="PIRSR" id="PIRSR001362-3"/>
    </source>
</evidence>
<dbReference type="NCBIfam" id="TIGR01346">
    <property type="entry name" value="isocit_lyase"/>
    <property type="match status" value="1"/>
</dbReference>
<evidence type="ECO:0000256" key="2">
    <source>
        <dbReference type="ARBA" id="ARBA00023239"/>
    </source>
</evidence>
<dbReference type="PROSITE" id="PS00161">
    <property type="entry name" value="ISOCITRATE_LYASE"/>
    <property type="match status" value="1"/>
</dbReference>
<evidence type="ECO:0000256" key="3">
    <source>
        <dbReference type="PIRNR" id="PIRNR001362"/>
    </source>
</evidence>
<evidence type="ECO:0000256" key="1">
    <source>
        <dbReference type="ARBA" id="ARBA00005704"/>
    </source>
</evidence>
<feature type="binding site" evidence="5">
    <location>
        <begin position="434"/>
        <end position="438"/>
    </location>
    <ligand>
        <name>substrate</name>
    </ligand>
</feature>
<reference evidence="7 8" key="1">
    <citation type="journal article" date="2013" name="MBio">
        <title>Genome sequencing of the plant pathogen Taphrina deformans, the causal agent of peach leaf curl.</title>
        <authorList>
            <person name="Cisse O.H."/>
            <person name="Almeida J.M.G.C.F."/>
            <person name="Fonseca A."/>
            <person name="Kumar A.A."/>
            <person name="Salojaervi J."/>
            <person name="Overmyer K."/>
            <person name="Hauser P.M."/>
            <person name="Pagni M."/>
        </authorList>
    </citation>
    <scope>NUCLEOTIDE SEQUENCE [LARGE SCALE GENOMIC DNA]</scope>
    <source>
        <strain evidence="8">PYCC 5710 / ATCC 11124 / CBS 356.35 / IMI 108563 / JCM 9778 / NBRC 8474</strain>
    </source>
</reference>
<keyword evidence="6" id="KW-0479">Metal-binding</keyword>
<dbReference type="GO" id="GO:0019629">
    <property type="term" value="P:propionate catabolic process, 2-methylcitrate cycle"/>
    <property type="evidence" value="ECO:0007669"/>
    <property type="project" value="TreeGrafter"/>
</dbReference>
<dbReference type="CDD" id="cd00377">
    <property type="entry name" value="ICL_PEPM"/>
    <property type="match status" value="1"/>
</dbReference>
<comment type="similarity">
    <text evidence="1 3">Belongs to the isocitrate lyase/PEP mutase superfamily. Isocitrate lyase family.</text>
</comment>
<dbReference type="eggNOG" id="KOG1260">
    <property type="taxonomic scope" value="Eukaryota"/>
</dbReference>
<gene>
    <name evidence="7" type="ORF">TAPDE_003601</name>
</gene>
<evidence type="ECO:0000313" key="7">
    <source>
        <dbReference type="EMBL" id="CCG83386.1"/>
    </source>
</evidence>